<keyword evidence="1" id="KW-0812">Transmembrane</keyword>
<dbReference type="Proteomes" id="UP001648503">
    <property type="component" value="Unassembled WGS sequence"/>
</dbReference>
<keyword evidence="2" id="KW-0732">Signal</keyword>
<evidence type="ECO:0000313" key="3">
    <source>
        <dbReference type="EMBL" id="KAH6590022.1"/>
    </source>
</evidence>
<evidence type="ECO:0000313" key="4">
    <source>
        <dbReference type="Proteomes" id="UP001648503"/>
    </source>
</evidence>
<feature type="transmembrane region" description="Helical" evidence="1">
    <location>
        <begin position="59"/>
        <end position="82"/>
    </location>
</feature>
<accession>A0ABQ8F0P4</accession>
<name>A0ABQ8F0P4_9FUNG</name>
<organism evidence="3 4">
    <name type="scientific">Batrachochytrium salamandrivorans</name>
    <dbReference type="NCBI Taxonomy" id="1357716"/>
    <lineage>
        <taxon>Eukaryota</taxon>
        <taxon>Fungi</taxon>
        <taxon>Fungi incertae sedis</taxon>
        <taxon>Chytridiomycota</taxon>
        <taxon>Chytridiomycota incertae sedis</taxon>
        <taxon>Chytridiomycetes</taxon>
        <taxon>Rhizophydiales</taxon>
        <taxon>Rhizophydiales incertae sedis</taxon>
        <taxon>Batrachochytrium</taxon>
    </lineage>
</organism>
<proteinExistence type="predicted"/>
<feature type="chain" id="PRO_5045908271" evidence="2">
    <location>
        <begin position="17"/>
        <end position="285"/>
    </location>
</feature>
<reference evidence="3 4" key="1">
    <citation type="submission" date="2021-02" db="EMBL/GenBank/DDBJ databases">
        <title>Variation within the Batrachochytrium salamandrivorans European outbreak.</title>
        <authorList>
            <person name="Kelly M."/>
            <person name="Pasmans F."/>
            <person name="Shea T.P."/>
            <person name="Munoz J.F."/>
            <person name="Carranza S."/>
            <person name="Cuomo C.A."/>
            <person name="Martel A."/>
        </authorList>
    </citation>
    <scope>NUCLEOTIDE SEQUENCE [LARGE SCALE GENOMIC DNA]</scope>
    <source>
        <strain evidence="3 4">AMFP18/2</strain>
    </source>
</reference>
<dbReference type="SUPFAM" id="SSF48652">
    <property type="entry name" value="Tetraspanin"/>
    <property type="match status" value="1"/>
</dbReference>
<protein>
    <submittedName>
        <fullName evidence="3">Uncharacterized protein</fullName>
    </submittedName>
</protein>
<dbReference type="InterPro" id="IPR008952">
    <property type="entry name" value="Tetraspanin_EC2_sf"/>
</dbReference>
<evidence type="ECO:0000256" key="1">
    <source>
        <dbReference type="SAM" id="Phobius"/>
    </source>
</evidence>
<comment type="caution">
    <text evidence="3">The sequence shown here is derived from an EMBL/GenBank/DDBJ whole genome shotgun (WGS) entry which is preliminary data.</text>
</comment>
<gene>
    <name evidence="3" type="ORF">BASA50_009724</name>
</gene>
<feature type="transmembrane region" description="Helical" evidence="1">
    <location>
        <begin position="203"/>
        <end position="228"/>
    </location>
</feature>
<feature type="signal peptide" evidence="2">
    <location>
        <begin position="1"/>
        <end position="16"/>
    </location>
</feature>
<sequence>MATAFGLAICIRSVLLQCTSSPHSITGTATAVTTTVTGTLGHLTPLTTQSRMVSTDTELISWFSFDMVILNIDKMVVVLLAVYAKYHKFWCTLMMLAILLFAFSALELGLSINSWATTTYFLTKALSESWTDAFVDDPRTLAAIQDMFSCCGFYGWSDRTVLWVEGKAGFCGQVSHGIPAIMLPGCRSSLVQEYSPRQSVYDITVILLGFAQLVCISIVSTFTVWYSLRSGRVTLELSQQSFSTDHLYTQKVAVDSLRHVILSPACDEASMAVQITYPQNDANAT</sequence>
<keyword evidence="1" id="KW-0472">Membrane</keyword>
<evidence type="ECO:0000256" key="2">
    <source>
        <dbReference type="SAM" id="SignalP"/>
    </source>
</evidence>
<keyword evidence="4" id="KW-1185">Reference proteome</keyword>
<dbReference type="EMBL" id="JAFCIX010000438">
    <property type="protein sequence ID" value="KAH6590022.1"/>
    <property type="molecule type" value="Genomic_DNA"/>
</dbReference>
<keyword evidence="1" id="KW-1133">Transmembrane helix</keyword>
<feature type="transmembrane region" description="Helical" evidence="1">
    <location>
        <begin position="89"/>
        <end position="112"/>
    </location>
</feature>